<feature type="transmembrane region" description="Helical" evidence="1">
    <location>
        <begin position="102"/>
        <end position="124"/>
    </location>
</feature>
<feature type="transmembrane region" description="Helical" evidence="1">
    <location>
        <begin position="365"/>
        <end position="386"/>
    </location>
</feature>
<dbReference type="EMBL" id="JACHHH010000012">
    <property type="protein sequence ID" value="MBB6042091.1"/>
    <property type="molecule type" value="Genomic_DNA"/>
</dbReference>
<name>A0A7W9SIK8_9FIRM</name>
<organism evidence="2 3">
    <name type="scientific">Oribacterium sinus</name>
    <dbReference type="NCBI Taxonomy" id="237576"/>
    <lineage>
        <taxon>Bacteria</taxon>
        <taxon>Bacillati</taxon>
        <taxon>Bacillota</taxon>
        <taxon>Clostridia</taxon>
        <taxon>Lachnospirales</taxon>
        <taxon>Lachnospiraceae</taxon>
        <taxon>Oribacterium</taxon>
    </lineage>
</organism>
<dbReference type="Proteomes" id="UP000522163">
    <property type="component" value="Unassembled WGS sequence"/>
</dbReference>
<protein>
    <recommendedName>
        <fullName evidence="4">Permease</fullName>
    </recommendedName>
</protein>
<gene>
    <name evidence="2" type="ORF">HNQ46_002087</name>
</gene>
<feature type="transmembrane region" description="Helical" evidence="1">
    <location>
        <begin position="320"/>
        <end position="339"/>
    </location>
</feature>
<keyword evidence="1" id="KW-0812">Transmembrane</keyword>
<feature type="transmembrane region" description="Helical" evidence="1">
    <location>
        <begin position="23"/>
        <end position="40"/>
    </location>
</feature>
<feature type="transmembrane region" description="Helical" evidence="1">
    <location>
        <begin position="281"/>
        <end position="300"/>
    </location>
</feature>
<keyword evidence="1" id="KW-1133">Transmembrane helix</keyword>
<keyword evidence="1" id="KW-0472">Membrane</keyword>
<feature type="transmembrane region" description="Helical" evidence="1">
    <location>
        <begin position="52"/>
        <end position="72"/>
    </location>
</feature>
<sequence>MNTLSNIPKIVSIEFQKARHKHFPLLFLAALLLDCAYLFYGTKAHSETWLNIFYALPIINTLVLSVLMAVIASQSVDMEHKGAMWNLLPTLESRASIYLGKLFFGFIALVLFCTFQIGMVLLGGKFLGFTGDIPSHIVPVLFFSELIGGMILYQLQCTLSLLFSSQFAALSIAFGGTLSGLFLAFISTDMWTPWSVFFSLSPIGMDYDKASRLMSLSLRSIPISDILLSLLYLIGTFLLGLLLFTRAEQGETLFSLHRQKVSRSMHSSLFPEFIKLKRNPIWIPFLLIPLISALIGTVNFTQNQGVLQYTWEDLWTQQSLFLGMFFLAPLIGILCSLLWRMEHQGSNWNLILTITSPGKLLRDKLFTATLLSTLCMVWISFIYLLSGKILGLPGTVPAIFWMRMLSAILSIAAITALQSTLSMFFHSFALPIALAFLGSLVGLTLTVKGAYYALPYSTLIYGMGSTSITGELNFPILLLSCSFYIFAALGIGILYLKKSDVRTHV</sequence>
<reference evidence="2 3" key="1">
    <citation type="submission" date="2020-08" db="EMBL/GenBank/DDBJ databases">
        <title>Genomic Encyclopedia of Type Strains, Phase IV (KMG-IV): sequencing the most valuable type-strain genomes for metagenomic binning, comparative biology and taxonomic classification.</title>
        <authorList>
            <person name="Goeker M."/>
        </authorList>
    </citation>
    <scope>NUCLEOTIDE SEQUENCE [LARGE SCALE GENOMIC DNA]</scope>
    <source>
        <strain evidence="2 3">DSM 17245</strain>
    </source>
</reference>
<proteinExistence type="predicted"/>
<feature type="transmembrane region" description="Helical" evidence="1">
    <location>
        <begin position="167"/>
        <end position="186"/>
    </location>
</feature>
<dbReference type="AlphaFoldDB" id="A0A7W9SIK8"/>
<dbReference type="RefSeq" id="WP_183684607.1">
    <property type="nucleotide sequence ID" value="NZ_JACHHH010000012.1"/>
</dbReference>
<evidence type="ECO:0000256" key="1">
    <source>
        <dbReference type="SAM" id="Phobius"/>
    </source>
</evidence>
<accession>A0A7W9SIK8</accession>
<evidence type="ECO:0008006" key="4">
    <source>
        <dbReference type="Google" id="ProtNLM"/>
    </source>
</evidence>
<dbReference type="GeneID" id="85015606"/>
<feature type="transmembrane region" description="Helical" evidence="1">
    <location>
        <begin position="429"/>
        <end position="454"/>
    </location>
</feature>
<feature type="transmembrane region" description="Helical" evidence="1">
    <location>
        <begin position="474"/>
        <end position="496"/>
    </location>
</feature>
<feature type="transmembrane region" description="Helical" evidence="1">
    <location>
        <begin position="398"/>
        <end position="417"/>
    </location>
</feature>
<dbReference type="Pfam" id="PF12730">
    <property type="entry name" value="ABC2_membrane_4"/>
    <property type="match status" value="2"/>
</dbReference>
<feature type="transmembrane region" description="Helical" evidence="1">
    <location>
        <begin position="226"/>
        <end position="244"/>
    </location>
</feature>
<feature type="transmembrane region" description="Helical" evidence="1">
    <location>
        <begin position="136"/>
        <end position="155"/>
    </location>
</feature>
<dbReference type="CDD" id="cd21809">
    <property type="entry name" value="ABC-2_lan_permease-like"/>
    <property type="match status" value="1"/>
</dbReference>
<evidence type="ECO:0000313" key="3">
    <source>
        <dbReference type="Proteomes" id="UP000522163"/>
    </source>
</evidence>
<evidence type="ECO:0000313" key="2">
    <source>
        <dbReference type="EMBL" id="MBB6042091.1"/>
    </source>
</evidence>
<comment type="caution">
    <text evidence="2">The sequence shown here is derived from an EMBL/GenBank/DDBJ whole genome shotgun (WGS) entry which is preliminary data.</text>
</comment>